<dbReference type="SUPFAM" id="SSF50998">
    <property type="entry name" value="Quinoprotein alcohol dehydrogenase-like"/>
    <property type="match status" value="1"/>
</dbReference>
<dbReference type="Proteomes" id="UP001651158">
    <property type="component" value="Unassembled WGS sequence"/>
</dbReference>
<reference evidence="1 2" key="1">
    <citation type="journal article" date="2022" name="Front. Cell. Infect. Microbiol.">
        <title>The Genomes of Two Strains of Taenia crassiceps the Animal Model for the Study of Human Cysticercosis.</title>
        <authorList>
            <person name="Bobes R.J."/>
            <person name="Estrada K."/>
            <person name="Rios-Valencia D.G."/>
            <person name="Calderon-Gallegos A."/>
            <person name="de la Torre P."/>
            <person name="Carrero J.C."/>
            <person name="Sanchez-Flores A."/>
            <person name="Laclette J.P."/>
        </authorList>
    </citation>
    <scope>NUCLEOTIDE SEQUENCE [LARGE SCALE GENOMIC DNA]</scope>
    <source>
        <strain evidence="1">WFUcys</strain>
    </source>
</reference>
<evidence type="ECO:0000313" key="2">
    <source>
        <dbReference type="Proteomes" id="UP001651158"/>
    </source>
</evidence>
<gene>
    <name evidence="1" type="ORF">TcWFU_007083</name>
</gene>
<dbReference type="InterPro" id="IPR011047">
    <property type="entry name" value="Quinoprotein_ADH-like_sf"/>
</dbReference>
<sequence>MINQFIRSLLLDPANCSEDGSSCFWDHRVSCENWKPSLIFTPGDIPELRRPHLGSWLTVGSVQSNDPDWFVLGGGPKLSLWNKRAGRPTVVLEPRDQSPHWYPLVGKFVNAEVDPKIVAGGTSGSLIAWDFSGDQLFETCSLEDPPQRMTSVLTPGHFWWEA</sequence>
<keyword evidence="2" id="KW-1185">Reference proteome</keyword>
<accession>A0ABR4QS76</accession>
<comment type="caution">
    <text evidence="1">The sequence shown here is derived from an EMBL/GenBank/DDBJ whole genome shotgun (WGS) entry which is preliminary data.</text>
</comment>
<name>A0ABR4QS76_9CEST</name>
<protein>
    <submittedName>
        <fullName evidence="1">Uncharacterized protein</fullName>
    </submittedName>
</protein>
<dbReference type="EMBL" id="JAKROA010000001">
    <property type="protein sequence ID" value="KAL5112442.1"/>
    <property type="molecule type" value="Genomic_DNA"/>
</dbReference>
<proteinExistence type="predicted"/>
<evidence type="ECO:0000313" key="1">
    <source>
        <dbReference type="EMBL" id="KAL5112442.1"/>
    </source>
</evidence>
<organism evidence="1 2">
    <name type="scientific">Taenia crassiceps</name>
    <dbReference type="NCBI Taxonomy" id="6207"/>
    <lineage>
        <taxon>Eukaryota</taxon>
        <taxon>Metazoa</taxon>
        <taxon>Spiralia</taxon>
        <taxon>Lophotrochozoa</taxon>
        <taxon>Platyhelminthes</taxon>
        <taxon>Cestoda</taxon>
        <taxon>Eucestoda</taxon>
        <taxon>Cyclophyllidea</taxon>
        <taxon>Taeniidae</taxon>
        <taxon>Taenia</taxon>
    </lineage>
</organism>